<feature type="compositionally biased region" description="Polar residues" evidence="1">
    <location>
        <begin position="396"/>
        <end position="408"/>
    </location>
</feature>
<reference evidence="3" key="2">
    <citation type="submission" date="2022-06" db="UniProtKB">
        <authorList>
            <consortium name="EnsemblMetazoa"/>
        </authorList>
    </citation>
    <scope>IDENTIFICATION</scope>
    <source>
        <strain evidence="3">p50T (Dazao)</strain>
    </source>
</reference>
<evidence type="ECO:0000313" key="3">
    <source>
        <dbReference type="EnsemblMetazoa" id="XP_037872002.1"/>
    </source>
</evidence>
<name>A0A8R2R4N2_BOMMO</name>
<sequence>MKIIICAYLFLYLTRGTKNQLLNWKSTTNCEGSNKAALVEQFFNIIFTEFHNTQPICVCVQMCADQPTYCYPNGCFKRDVSNRDRIVSNIGSDGDRTRANMFVVEQKSNAVTELFVRDHVPENIIAIPETDFMKELRPDPFKDKYKALLKSRKTPRVELRYNVRDQVKNMKSDALRHENIDLLKTRWPLKKYNKVNGQFVFQNNNDNVPLKSNKFFMTTNQENEVNRNGQSKYFKRDLGNISKVDLKTVYNVGTIDAAIQNTTLSIETLIENLLEKSFDGNNTDVEINIEINNSNILNPNKLNHSYYHSIINKTTEMNRTNIYNQNSDDKPSVMNKVNNYNELINILSKKIEEQNNTSMEMANVLFGGIISLEDKSNNLNHTENVSNDKARPTCPFSDTTARNDNVDLQRNYTVTSNDNDTDFPTTESVKVTENEFEEYNNTNTSEIS</sequence>
<dbReference type="AlphaFoldDB" id="A0A8R2R4N2"/>
<organism evidence="3 4">
    <name type="scientific">Bombyx mori</name>
    <name type="common">Silk moth</name>
    <dbReference type="NCBI Taxonomy" id="7091"/>
    <lineage>
        <taxon>Eukaryota</taxon>
        <taxon>Metazoa</taxon>
        <taxon>Ecdysozoa</taxon>
        <taxon>Arthropoda</taxon>
        <taxon>Hexapoda</taxon>
        <taxon>Insecta</taxon>
        <taxon>Pterygota</taxon>
        <taxon>Neoptera</taxon>
        <taxon>Endopterygota</taxon>
        <taxon>Lepidoptera</taxon>
        <taxon>Glossata</taxon>
        <taxon>Ditrysia</taxon>
        <taxon>Bombycoidea</taxon>
        <taxon>Bombycidae</taxon>
        <taxon>Bombycinae</taxon>
        <taxon>Bombyx</taxon>
    </lineage>
</organism>
<dbReference type="EnsemblMetazoa" id="XM_038016074.1">
    <property type="protein sequence ID" value="XP_037872002.1"/>
    <property type="gene ID" value="LOC101738333"/>
</dbReference>
<keyword evidence="4" id="KW-1185">Reference proteome</keyword>
<proteinExistence type="predicted"/>
<dbReference type="Proteomes" id="UP000005204">
    <property type="component" value="Unassembled WGS sequence"/>
</dbReference>
<feature type="signal peptide" evidence="2">
    <location>
        <begin position="1"/>
        <end position="16"/>
    </location>
</feature>
<dbReference type="KEGG" id="bmor:101738333"/>
<feature type="region of interest" description="Disordered" evidence="1">
    <location>
        <begin position="380"/>
        <end position="408"/>
    </location>
</feature>
<protein>
    <submittedName>
        <fullName evidence="3">Uncharacterized protein</fullName>
    </submittedName>
</protein>
<dbReference type="RefSeq" id="XP_037872002.1">
    <property type="nucleotide sequence ID" value="XM_038016074.2"/>
</dbReference>
<keyword evidence="2" id="KW-0732">Signal</keyword>
<evidence type="ECO:0000256" key="2">
    <source>
        <dbReference type="SAM" id="SignalP"/>
    </source>
</evidence>
<evidence type="ECO:0000313" key="4">
    <source>
        <dbReference type="Proteomes" id="UP000005204"/>
    </source>
</evidence>
<reference evidence="4" key="1">
    <citation type="journal article" date="2008" name="Insect Biochem. Mol. Biol.">
        <title>The genome of a lepidopteran model insect, the silkworm Bombyx mori.</title>
        <authorList>
            <consortium name="International Silkworm Genome Consortium"/>
        </authorList>
    </citation>
    <scope>NUCLEOTIDE SEQUENCE [LARGE SCALE GENOMIC DNA]</scope>
    <source>
        <strain evidence="4">p50T</strain>
    </source>
</reference>
<feature type="chain" id="PRO_5035837674" evidence="2">
    <location>
        <begin position="17"/>
        <end position="448"/>
    </location>
</feature>
<dbReference type="GeneID" id="101738333"/>
<evidence type="ECO:0000256" key="1">
    <source>
        <dbReference type="SAM" id="MobiDB-lite"/>
    </source>
</evidence>
<accession>A0A8R2R4N2</accession>